<dbReference type="Proteomes" id="UP001305414">
    <property type="component" value="Unassembled WGS sequence"/>
</dbReference>
<dbReference type="InterPro" id="IPR050316">
    <property type="entry name" value="Tyrosinase/Hemocyanin"/>
</dbReference>
<feature type="chain" id="PRO_5042858291" description="Tyrosinase copper-binding domain-containing protein" evidence="2">
    <location>
        <begin position="19"/>
        <end position="380"/>
    </location>
</feature>
<gene>
    <name evidence="4" type="ORF">RRF57_008954</name>
</gene>
<accession>A0AAN7UYS7</accession>
<dbReference type="InterPro" id="IPR008922">
    <property type="entry name" value="Di-copper_centre_dom_sf"/>
</dbReference>
<dbReference type="PANTHER" id="PTHR11474:SF116">
    <property type="entry name" value="TYROSINASE"/>
    <property type="match status" value="1"/>
</dbReference>
<keyword evidence="2" id="KW-0732">Signal</keyword>
<reference evidence="4 5" key="1">
    <citation type="submission" date="2023-10" db="EMBL/GenBank/DDBJ databases">
        <title>Draft genome sequence of Xylaria bambusicola isolate GMP-LS, the root and basal stem rot pathogen of sugarcane in Indonesia.</title>
        <authorList>
            <person name="Selvaraj P."/>
            <person name="Muralishankar V."/>
            <person name="Muruganantham S."/>
            <person name="Sp S."/>
            <person name="Haryani S."/>
            <person name="Lau K.J.X."/>
            <person name="Naqvi N.I."/>
        </authorList>
    </citation>
    <scope>NUCLEOTIDE SEQUENCE [LARGE SCALE GENOMIC DNA]</scope>
    <source>
        <strain evidence="4">GMP-LS</strain>
    </source>
</reference>
<dbReference type="GO" id="GO:0046872">
    <property type="term" value="F:metal ion binding"/>
    <property type="evidence" value="ECO:0007669"/>
    <property type="project" value="UniProtKB-KW"/>
</dbReference>
<feature type="domain" description="Tyrosinase copper-binding" evidence="3">
    <location>
        <begin position="162"/>
        <end position="179"/>
    </location>
</feature>
<evidence type="ECO:0000313" key="5">
    <source>
        <dbReference type="Proteomes" id="UP001305414"/>
    </source>
</evidence>
<dbReference type="PANTHER" id="PTHR11474">
    <property type="entry name" value="TYROSINASE FAMILY MEMBER"/>
    <property type="match status" value="1"/>
</dbReference>
<dbReference type="AlphaFoldDB" id="A0AAN7UYS7"/>
<dbReference type="InterPro" id="IPR002227">
    <property type="entry name" value="Tyrosinase_Cu-bd"/>
</dbReference>
<evidence type="ECO:0000313" key="4">
    <source>
        <dbReference type="EMBL" id="KAK5633239.1"/>
    </source>
</evidence>
<comment type="caution">
    <text evidence="4">The sequence shown here is derived from an EMBL/GenBank/DDBJ whole genome shotgun (WGS) entry which is preliminary data.</text>
</comment>
<organism evidence="4 5">
    <name type="scientific">Xylaria bambusicola</name>
    <dbReference type="NCBI Taxonomy" id="326684"/>
    <lineage>
        <taxon>Eukaryota</taxon>
        <taxon>Fungi</taxon>
        <taxon>Dikarya</taxon>
        <taxon>Ascomycota</taxon>
        <taxon>Pezizomycotina</taxon>
        <taxon>Sordariomycetes</taxon>
        <taxon>Xylariomycetidae</taxon>
        <taxon>Xylariales</taxon>
        <taxon>Xylariaceae</taxon>
        <taxon>Xylaria</taxon>
    </lineage>
</organism>
<evidence type="ECO:0000256" key="2">
    <source>
        <dbReference type="SAM" id="SignalP"/>
    </source>
</evidence>
<protein>
    <recommendedName>
        <fullName evidence="3">Tyrosinase copper-binding domain-containing protein</fullName>
    </recommendedName>
</protein>
<dbReference type="PRINTS" id="PR00092">
    <property type="entry name" value="TYROSINASE"/>
</dbReference>
<feature type="signal peptide" evidence="2">
    <location>
        <begin position="1"/>
        <end position="18"/>
    </location>
</feature>
<dbReference type="SUPFAM" id="SSF48056">
    <property type="entry name" value="Di-copper centre-containing domain"/>
    <property type="match status" value="1"/>
</dbReference>
<dbReference type="GO" id="GO:0016491">
    <property type="term" value="F:oxidoreductase activity"/>
    <property type="evidence" value="ECO:0007669"/>
    <property type="project" value="InterPro"/>
</dbReference>
<dbReference type="Pfam" id="PF00264">
    <property type="entry name" value="Tyrosinase"/>
    <property type="match status" value="1"/>
</dbReference>
<sequence length="380" mass="42194">MRFSLLSQSLYGATLVVALPGLNRAAKDGFVGFERQSRIALAPLIPISGMDHELVPFEEAEELFANVPKADSDPATYNDTASSVESALTDEVFTAESTEAAASCTNPNVRYEWDDYSTSDRQALMSAFKCLMNKPPSGAFTASKSRWEDFARLHQMYTPNVHQNAKFLPWHRYFVWSFEQVLREECGFNRAFFWFDETKHAGAFSQSDLFSTQYLGSLGGSSHCVTDGAFAGLTLNVGPGSGNTVHCLSRQGDATATAQCNTNYVNSCLSNARYQDFEKCFELGPHGYGHNGVGGVMADVYASPGEPFFWFHHTFVDRAWRIWELADPSNRYASIDGTDINGNPLTLDTVIYMGGIRPDVTIRQIIDTLSGDTLCYRYNY</sequence>
<name>A0AAN7UYS7_9PEZI</name>
<dbReference type="Gene3D" id="1.10.1280.10">
    <property type="entry name" value="Di-copper center containing domain from catechol oxidase"/>
    <property type="match status" value="1"/>
</dbReference>
<evidence type="ECO:0000259" key="3">
    <source>
        <dbReference type="PROSITE" id="PS00497"/>
    </source>
</evidence>
<dbReference type="EMBL" id="JAWHQM010000031">
    <property type="protein sequence ID" value="KAK5633239.1"/>
    <property type="molecule type" value="Genomic_DNA"/>
</dbReference>
<keyword evidence="5" id="KW-1185">Reference proteome</keyword>
<proteinExistence type="predicted"/>
<dbReference type="PROSITE" id="PS00497">
    <property type="entry name" value="TYROSINASE_1"/>
    <property type="match status" value="1"/>
</dbReference>
<keyword evidence="1" id="KW-0479">Metal-binding</keyword>
<evidence type="ECO:0000256" key="1">
    <source>
        <dbReference type="ARBA" id="ARBA00022723"/>
    </source>
</evidence>